<dbReference type="RefSeq" id="WP_147582777.1">
    <property type="nucleotide sequence ID" value="NZ_CP042831.1"/>
</dbReference>
<evidence type="ECO:0000256" key="12">
    <source>
        <dbReference type="SAM" id="Phobius"/>
    </source>
</evidence>
<name>A0A5B9FX09_9FLAO</name>
<dbReference type="EMBL" id="CP042831">
    <property type="protein sequence ID" value="QEE49227.1"/>
    <property type="molecule type" value="Genomic_DNA"/>
</dbReference>
<dbReference type="OrthoDB" id="9812372at2"/>
<sequence length="696" mass="76706">MAVLSKIRQRSLILILVIGFCLFAFVVQDVIRNGRFASNTNVGSVNGTDIPVKEFVQKVSDLERNQPGISPTQASNAIWNQEVENILYGERFEDAGLRVGRDHVINMYSQNPQVAQNPQFLNALGQFDKAKFNEFLANMKTSNPDQWRMIESNRPLVEASAKKQIYTAMVKAGFVATNLDAKARYQAESDKVTFDYVYVPFSTINDEEVTIADDAIISYMKKNEKKYKSEPTRSIEYVKIEDKASGEDELALRNEINSMLTARVVGNDTVAGFREMKFEDVPEFVNKNSDIRFDTTYVAKKDIPVEHAEEIFNLAKGDVYGPYQEDGYLKLTKMMDKKSGGSAKASHILITYKGAMRANPTIELTKEEAKAKADNLLKQVNANPSSFAALAAENSEDPGSKNNGGTYDNIVPGQMVPQFNDFVFNSPVGKTGVVETDFGYHVIKVDAKYDAVQLATIALSVQPSEATSDAVFEKAAQFELDAQEKPFEEVAKAASLSPVQVQKLLPNDEAVQGLGSQRAIVMWAFSKDTKEGSVKKFDTSDGHVIARVTNVNTTGLLPLEEAKLVVGPILRNEKKAEMIKEKMKGDTLEAVAQASGSKVSTAENVTLSGAMVPTVGPEPKVVGTAYALEKDKTSGLVIGKSGVFMLKVKSVEKAPELPNYNSYLSRVEREEKNRVNQLITPALKENADIEDERSNN</sequence>
<comment type="subcellular location">
    <subcellularLocation>
        <location evidence="1">Cell inner membrane</location>
        <topology evidence="1">Single-pass type II membrane protein</topology>
        <orientation evidence="1">Periplasmic side</orientation>
    </subcellularLocation>
</comment>
<keyword evidence="6 12" id="KW-0472">Membrane</keyword>
<evidence type="ECO:0000256" key="8">
    <source>
        <dbReference type="ARBA" id="ARBA00038408"/>
    </source>
</evidence>
<gene>
    <name evidence="14" type="ORF">FUA48_06440</name>
</gene>
<keyword evidence="5 12" id="KW-1133">Transmembrane helix</keyword>
<keyword evidence="11 14" id="KW-0413">Isomerase</keyword>
<evidence type="ECO:0000256" key="1">
    <source>
        <dbReference type="ARBA" id="ARBA00004382"/>
    </source>
</evidence>
<dbReference type="KEGG" id="fak:FUA48_06440"/>
<comment type="similarity">
    <text evidence="8">Belongs to the PpiD chaperone family.</text>
</comment>
<dbReference type="InterPro" id="IPR027304">
    <property type="entry name" value="Trigger_fact/SurA_dom_sf"/>
</dbReference>
<keyword evidence="3" id="KW-0997">Cell inner membrane</keyword>
<evidence type="ECO:0000256" key="4">
    <source>
        <dbReference type="ARBA" id="ARBA00022692"/>
    </source>
</evidence>
<evidence type="ECO:0000313" key="14">
    <source>
        <dbReference type="EMBL" id="QEE49227.1"/>
    </source>
</evidence>
<evidence type="ECO:0000256" key="2">
    <source>
        <dbReference type="ARBA" id="ARBA00022475"/>
    </source>
</evidence>
<evidence type="ECO:0000256" key="9">
    <source>
        <dbReference type="ARBA" id="ARBA00040743"/>
    </source>
</evidence>
<accession>A0A5B9FX09</accession>
<protein>
    <recommendedName>
        <fullName evidence="9">Periplasmic chaperone PpiD</fullName>
    </recommendedName>
    <alternativeName>
        <fullName evidence="10">Periplasmic folding chaperone</fullName>
    </alternativeName>
</protein>
<keyword evidence="11" id="KW-0697">Rotamase</keyword>
<dbReference type="InterPro" id="IPR046357">
    <property type="entry name" value="PPIase_dom_sf"/>
</dbReference>
<dbReference type="InterPro" id="IPR052029">
    <property type="entry name" value="PpiD_chaperone"/>
</dbReference>
<keyword evidence="15" id="KW-1185">Reference proteome</keyword>
<evidence type="ECO:0000256" key="7">
    <source>
        <dbReference type="ARBA" id="ARBA00023186"/>
    </source>
</evidence>
<dbReference type="SUPFAM" id="SSF109998">
    <property type="entry name" value="Triger factor/SurA peptide-binding domain-like"/>
    <property type="match status" value="1"/>
</dbReference>
<evidence type="ECO:0000256" key="11">
    <source>
        <dbReference type="PROSITE-ProRule" id="PRU00278"/>
    </source>
</evidence>
<evidence type="ECO:0000256" key="5">
    <source>
        <dbReference type="ARBA" id="ARBA00022989"/>
    </source>
</evidence>
<organism evidence="14 15">
    <name type="scientific">Flavobacterium alkalisoli</name>
    <dbReference type="NCBI Taxonomy" id="2602769"/>
    <lineage>
        <taxon>Bacteria</taxon>
        <taxon>Pseudomonadati</taxon>
        <taxon>Bacteroidota</taxon>
        <taxon>Flavobacteriia</taxon>
        <taxon>Flavobacteriales</taxon>
        <taxon>Flavobacteriaceae</taxon>
        <taxon>Flavobacterium</taxon>
    </lineage>
</organism>
<keyword evidence="4 12" id="KW-0812">Transmembrane</keyword>
<evidence type="ECO:0000313" key="15">
    <source>
        <dbReference type="Proteomes" id="UP000321222"/>
    </source>
</evidence>
<dbReference type="AlphaFoldDB" id="A0A5B9FX09"/>
<dbReference type="Pfam" id="PF13623">
    <property type="entry name" value="SurA_N_2"/>
    <property type="match status" value="1"/>
</dbReference>
<feature type="domain" description="PpiC" evidence="13">
    <location>
        <begin position="340"/>
        <end position="447"/>
    </location>
</feature>
<dbReference type="GO" id="GO:0005886">
    <property type="term" value="C:plasma membrane"/>
    <property type="evidence" value="ECO:0007669"/>
    <property type="project" value="UniProtKB-SubCell"/>
</dbReference>
<keyword evidence="2" id="KW-1003">Cell membrane</keyword>
<dbReference type="Gene3D" id="3.10.50.40">
    <property type="match status" value="1"/>
</dbReference>
<dbReference type="Proteomes" id="UP000321222">
    <property type="component" value="Chromosome"/>
</dbReference>
<dbReference type="Pfam" id="PF13616">
    <property type="entry name" value="Rotamase_3"/>
    <property type="match status" value="1"/>
</dbReference>
<evidence type="ECO:0000256" key="6">
    <source>
        <dbReference type="ARBA" id="ARBA00023136"/>
    </source>
</evidence>
<dbReference type="SUPFAM" id="SSF54534">
    <property type="entry name" value="FKBP-like"/>
    <property type="match status" value="1"/>
</dbReference>
<feature type="transmembrane region" description="Helical" evidence="12">
    <location>
        <begin position="12"/>
        <end position="31"/>
    </location>
</feature>
<evidence type="ECO:0000259" key="13">
    <source>
        <dbReference type="PROSITE" id="PS50198"/>
    </source>
</evidence>
<dbReference type="InterPro" id="IPR000297">
    <property type="entry name" value="PPIase_PpiC"/>
</dbReference>
<dbReference type="PANTHER" id="PTHR47529:SF1">
    <property type="entry name" value="PERIPLASMIC CHAPERONE PPID"/>
    <property type="match status" value="1"/>
</dbReference>
<evidence type="ECO:0000256" key="3">
    <source>
        <dbReference type="ARBA" id="ARBA00022519"/>
    </source>
</evidence>
<dbReference type="PROSITE" id="PS50198">
    <property type="entry name" value="PPIC_PPIASE_2"/>
    <property type="match status" value="1"/>
</dbReference>
<keyword evidence="7" id="KW-0143">Chaperone</keyword>
<dbReference type="PANTHER" id="PTHR47529">
    <property type="entry name" value="PEPTIDYL-PROLYL CIS-TRANS ISOMERASE D"/>
    <property type="match status" value="1"/>
</dbReference>
<proteinExistence type="inferred from homology"/>
<dbReference type="GO" id="GO:0003755">
    <property type="term" value="F:peptidyl-prolyl cis-trans isomerase activity"/>
    <property type="evidence" value="ECO:0007669"/>
    <property type="project" value="UniProtKB-KW"/>
</dbReference>
<reference evidence="14 15" key="1">
    <citation type="submission" date="2019-08" db="EMBL/GenBank/DDBJ databases">
        <title>Flavobacterium alkalisoli sp. nov., isolated from rhizosphere soil of Suaeda salsa.</title>
        <authorList>
            <person name="Sun J.-Q."/>
            <person name="Xu L."/>
        </authorList>
    </citation>
    <scope>NUCLEOTIDE SEQUENCE [LARGE SCALE GENOMIC DNA]</scope>
    <source>
        <strain evidence="14 15">XS-5</strain>
    </source>
</reference>
<evidence type="ECO:0000256" key="10">
    <source>
        <dbReference type="ARBA" id="ARBA00042775"/>
    </source>
</evidence>